<dbReference type="Gene3D" id="1.20.5.110">
    <property type="match status" value="1"/>
</dbReference>
<dbReference type="GO" id="GO:0000149">
    <property type="term" value="F:SNARE binding"/>
    <property type="evidence" value="ECO:0007669"/>
    <property type="project" value="TreeGrafter"/>
</dbReference>
<evidence type="ECO:0000313" key="4">
    <source>
        <dbReference type="EMBL" id="CUG88024.1"/>
    </source>
</evidence>
<keyword evidence="2" id="KW-0812">Transmembrane</keyword>
<feature type="transmembrane region" description="Helical" evidence="2">
    <location>
        <begin position="114"/>
        <end position="135"/>
    </location>
</feature>
<keyword evidence="5" id="KW-1185">Reference proteome</keyword>
<protein>
    <submittedName>
        <fullName evidence="4">SNARE protein, putative</fullName>
    </submittedName>
</protein>
<dbReference type="CDD" id="cd15848">
    <property type="entry name" value="SNARE_syntaxin1-like"/>
    <property type="match status" value="1"/>
</dbReference>
<dbReference type="Proteomes" id="UP000051952">
    <property type="component" value="Unassembled WGS sequence"/>
</dbReference>
<dbReference type="InterPro" id="IPR045242">
    <property type="entry name" value="Syntaxin"/>
</dbReference>
<comment type="subcellular location">
    <subcellularLocation>
        <location evidence="1">Membrane</location>
        <topology evidence="1">Single-pass type IV membrane protein</topology>
    </subcellularLocation>
</comment>
<dbReference type="AlphaFoldDB" id="A0A0S4JGB6"/>
<dbReference type="GO" id="GO:0006906">
    <property type="term" value="P:vesicle fusion"/>
    <property type="evidence" value="ECO:0007669"/>
    <property type="project" value="TreeGrafter"/>
</dbReference>
<dbReference type="EMBL" id="CYKH01001609">
    <property type="protein sequence ID" value="CUG88024.1"/>
    <property type="molecule type" value="Genomic_DNA"/>
</dbReference>
<dbReference type="GO" id="GO:0006886">
    <property type="term" value="P:intracellular protein transport"/>
    <property type="evidence" value="ECO:0007669"/>
    <property type="project" value="TreeGrafter"/>
</dbReference>
<accession>A0A0S4JGB6</accession>
<dbReference type="OMA" id="GACHEEW"/>
<reference evidence="5" key="1">
    <citation type="submission" date="2015-09" db="EMBL/GenBank/DDBJ databases">
        <authorList>
            <consortium name="Pathogen Informatics"/>
        </authorList>
    </citation>
    <scope>NUCLEOTIDE SEQUENCE [LARGE SCALE GENOMIC DNA]</scope>
    <source>
        <strain evidence="5">Lake Konstanz</strain>
    </source>
</reference>
<dbReference type="GO" id="GO:0012505">
    <property type="term" value="C:endomembrane system"/>
    <property type="evidence" value="ECO:0007669"/>
    <property type="project" value="TreeGrafter"/>
</dbReference>
<evidence type="ECO:0000256" key="2">
    <source>
        <dbReference type="SAM" id="Phobius"/>
    </source>
</evidence>
<dbReference type="SUPFAM" id="SSF58038">
    <property type="entry name" value="SNARE fusion complex"/>
    <property type="match status" value="1"/>
</dbReference>
<organism evidence="4 5">
    <name type="scientific">Bodo saltans</name>
    <name type="common">Flagellated protozoan</name>
    <dbReference type="NCBI Taxonomy" id="75058"/>
    <lineage>
        <taxon>Eukaryota</taxon>
        <taxon>Discoba</taxon>
        <taxon>Euglenozoa</taxon>
        <taxon>Kinetoplastea</taxon>
        <taxon>Metakinetoplastina</taxon>
        <taxon>Eubodonida</taxon>
        <taxon>Bodonidae</taxon>
        <taxon>Bodo</taxon>
    </lineage>
</organism>
<gene>
    <name evidence="4" type="ORF">BSAL_01515</name>
</gene>
<name>A0A0S4JGB6_BODSA</name>
<dbReference type="GO" id="GO:0005886">
    <property type="term" value="C:plasma membrane"/>
    <property type="evidence" value="ECO:0007669"/>
    <property type="project" value="TreeGrafter"/>
</dbReference>
<keyword evidence="2" id="KW-1133">Transmembrane helix</keyword>
<dbReference type="SMART" id="SM00397">
    <property type="entry name" value="t_SNARE"/>
    <property type="match status" value="1"/>
</dbReference>
<dbReference type="GO" id="GO:0031201">
    <property type="term" value="C:SNARE complex"/>
    <property type="evidence" value="ECO:0007669"/>
    <property type="project" value="TreeGrafter"/>
</dbReference>
<evidence type="ECO:0000313" key="5">
    <source>
        <dbReference type="Proteomes" id="UP000051952"/>
    </source>
</evidence>
<keyword evidence="2" id="KW-0472">Membrane</keyword>
<dbReference type="PANTHER" id="PTHR19957:SF307">
    <property type="entry name" value="PROTEIN SSO1-RELATED"/>
    <property type="match status" value="1"/>
</dbReference>
<proteinExistence type="predicted"/>
<evidence type="ECO:0000256" key="1">
    <source>
        <dbReference type="ARBA" id="ARBA00004211"/>
    </source>
</evidence>
<dbReference type="PROSITE" id="PS50192">
    <property type="entry name" value="T_SNARE"/>
    <property type="match status" value="1"/>
</dbReference>
<evidence type="ECO:0000259" key="3">
    <source>
        <dbReference type="PROSITE" id="PS50192"/>
    </source>
</evidence>
<dbReference type="GO" id="GO:0006887">
    <property type="term" value="P:exocytosis"/>
    <property type="evidence" value="ECO:0007669"/>
    <property type="project" value="TreeGrafter"/>
</dbReference>
<dbReference type="GO" id="GO:0048278">
    <property type="term" value="P:vesicle docking"/>
    <property type="evidence" value="ECO:0007669"/>
    <property type="project" value="TreeGrafter"/>
</dbReference>
<dbReference type="InterPro" id="IPR000727">
    <property type="entry name" value="T_SNARE_dom"/>
</dbReference>
<dbReference type="VEuPathDB" id="TriTrypDB:BSAL_01515"/>
<dbReference type="PANTHER" id="PTHR19957">
    <property type="entry name" value="SYNTAXIN"/>
    <property type="match status" value="1"/>
</dbReference>
<feature type="domain" description="T-SNARE coiled-coil homology" evidence="3">
    <location>
        <begin position="41"/>
        <end position="103"/>
    </location>
</feature>
<dbReference type="GO" id="GO:0005484">
    <property type="term" value="F:SNAP receptor activity"/>
    <property type="evidence" value="ECO:0007669"/>
    <property type="project" value="TreeGrafter"/>
</dbReference>
<dbReference type="OrthoDB" id="10255013at2759"/>
<sequence>MTKMREADGSTISAERAQELALEAIEQGTENAMFQQSKDTLARIIETRNDIYRIEQSMRELNQLFQDLAVLVNEQQEAMDNILVNVQNSVKYVEKGREELQKAKKYAKKGRKKFCWLLVVAFVVFIFVLAVVLGATI</sequence>
<dbReference type="Pfam" id="PF05739">
    <property type="entry name" value="SNARE"/>
    <property type="match status" value="1"/>
</dbReference>